<evidence type="ECO:0000313" key="3">
    <source>
        <dbReference type="Proteomes" id="UP000076021"/>
    </source>
</evidence>
<feature type="transmembrane region" description="Helical" evidence="1">
    <location>
        <begin position="7"/>
        <end position="26"/>
    </location>
</feature>
<keyword evidence="1" id="KW-0812">Transmembrane</keyword>
<evidence type="ECO:0000256" key="1">
    <source>
        <dbReference type="SAM" id="Phobius"/>
    </source>
</evidence>
<dbReference type="OrthoDB" id="2865710at2"/>
<keyword evidence="1" id="KW-0472">Membrane</keyword>
<keyword evidence="1" id="KW-1133">Transmembrane helix</keyword>
<dbReference type="AlphaFoldDB" id="A0A143HH01"/>
<dbReference type="RefSeq" id="WP_066791487.1">
    <property type="nucleotide sequence ID" value="NZ_CP014806.1"/>
</dbReference>
<gene>
    <name evidence="2" type="ORF">ATY39_16125</name>
</gene>
<proteinExistence type="predicted"/>
<name>A0A143HH01_9BACL</name>
<reference evidence="3" key="2">
    <citation type="submission" date="2016-03" db="EMBL/GenBank/DDBJ databases">
        <authorList>
            <person name="Seldin L."/>
        </authorList>
    </citation>
    <scope>NUCLEOTIDE SEQUENCE [LARGE SCALE GENOMIC DNA]</scope>
    <source>
        <strain evidence="3">PP9</strain>
    </source>
</reference>
<sequence length="262" mass="30800">MKNNKRLLWAALVILAMIGVLLIAFYELAPKKEMKEAPLKNEKPKTLKIVESGGDDFLQMQGQKVREKDRATLELIQHYNIRKEYNVGEMHIFVKEVKLIKMTDIVDEEKQYLNNYNNKSIEDLLKEKNKYKDADWNELNEAVQKSGWKIKDHAYYIEIIYKVTNQYPEEVQFFSFLDVQFDGESFFVPRRNFIFSDDTFVGESSASRVDYRKGEKREGRIGLLLKKRPKQMGDIQFSTDDVRNGVTHELIRSGKNFDIPLK</sequence>
<evidence type="ECO:0000313" key="2">
    <source>
        <dbReference type="EMBL" id="AMX00771.1"/>
    </source>
</evidence>
<accession>A0A143HH01</accession>
<organism evidence="2 3">
    <name type="scientific">Rummeliibacillus stabekisii</name>
    <dbReference type="NCBI Taxonomy" id="241244"/>
    <lineage>
        <taxon>Bacteria</taxon>
        <taxon>Bacillati</taxon>
        <taxon>Bacillota</taxon>
        <taxon>Bacilli</taxon>
        <taxon>Bacillales</taxon>
        <taxon>Caryophanaceae</taxon>
        <taxon>Rummeliibacillus</taxon>
    </lineage>
</organism>
<keyword evidence="3" id="KW-1185">Reference proteome</keyword>
<dbReference type="KEGG" id="rst:ATY39_16125"/>
<dbReference type="STRING" id="241244.ATY39_16125"/>
<dbReference type="EMBL" id="CP014806">
    <property type="protein sequence ID" value="AMX00771.1"/>
    <property type="molecule type" value="Genomic_DNA"/>
</dbReference>
<reference evidence="2 3" key="1">
    <citation type="journal article" date="2016" name="Genome Announc.">
        <title>Whole-Genome Sequence of Rummeliibacillus stabekisii Strain PP9 Isolated from Antarctic Soil.</title>
        <authorList>
            <person name="da Mota F.F."/>
            <person name="Vollu R.E."/>
            <person name="Jurelevicius D."/>
            <person name="Seldin L."/>
        </authorList>
    </citation>
    <scope>NUCLEOTIDE SEQUENCE [LARGE SCALE GENOMIC DNA]</scope>
    <source>
        <strain evidence="2 3">PP9</strain>
    </source>
</reference>
<protein>
    <submittedName>
        <fullName evidence="2">Uncharacterized protein</fullName>
    </submittedName>
</protein>
<dbReference type="Proteomes" id="UP000076021">
    <property type="component" value="Chromosome"/>
</dbReference>